<feature type="domain" description="Kazal-like" evidence="5">
    <location>
        <begin position="14"/>
        <end position="66"/>
    </location>
</feature>
<dbReference type="InterPro" id="IPR050653">
    <property type="entry name" value="Prot_Inhib_GrowthFact_Antg"/>
</dbReference>
<dbReference type="InterPro" id="IPR036058">
    <property type="entry name" value="Kazal_dom_sf"/>
</dbReference>
<evidence type="ECO:0000256" key="3">
    <source>
        <dbReference type="ARBA" id="ARBA00023157"/>
    </source>
</evidence>
<dbReference type="GO" id="GO:0030154">
    <property type="term" value="P:cell differentiation"/>
    <property type="evidence" value="ECO:0007669"/>
    <property type="project" value="TreeGrafter"/>
</dbReference>
<dbReference type="SUPFAM" id="SSF100895">
    <property type="entry name" value="Kazal-type serine protease inhibitors"/>
    <property type="match status" value="9"/>
</dbReference>
<dbReference type="OrthoDB" id="126772at2759"/>
<dbReference type="PANTHER" id="PTHR10913">
    <property type="entry name" value="FOLLISTATIN-RELATED"/>
    <property type="match status" value="1"/>
</dbReference>
<sequence>MLKTCWLLSLFLLASGQETCDFACPDHIDLVCGSDGVTYPNLCVLELADCLSDEDITLAHPGPCETKQESCDMLCYTNYDPVCGSDGVTYSNLCNLEVADCLSDEDITLAYPGECKVNPGDCNLGCPGNYDPVCGSDGVTYPNLCALEAVDCLSDEDITLAYEGECKGRVKENCDNGCPDNYDPVCGSNGVTYPNLCHLERENCLSDEEITVAYEGECEDCAFGCPDNYDPVCGSDGVTYSNLCELERANCLSDEEITVAYEGECKNCDSGCPDNYDPVCGSDGVTYSNLCELERANCLSDEEITVAYEGECKELKRGDCDSGCPDNYDPVCGSDGVTYSNVCELERANCLSDEEITVAYPGECNSCDFGCSGLWDPVCGSDGVTYFNLCQLEIANCLNGGDISLAYPGECQAKDGPCDILCTANYDPVCGSDGNTYGNACELEVADCKSDDDITLAHSGPC</sequence>
<dbReference type="InterPro" id="IPR002350">
    <property type="entry name" value="Kazal_dom"/>
</dbReference>
<evidence type="ECO:0000256" key="4">
    <source>
        <dbReference type="SAM" id="SignalP"/>
    </source>
</evidence>
<evidence type="ECO:0000313" key="6">
    <source>
        <dbReference type="EMBL" id="ACL36280.1"/>
    </source>
</evidence>
<dbReference type="EMBL" id="FJ147085">
    <property type="protein sequence ID" value="ACL36280.1"/>
    <property type="molecule type" value="mRNA"/>
</dbReference>
<feature type="domain" description="Kazal-like" evidence="5">
    <location>
        <begin position="168"/>
        <end position="220"/>
    </location>
</feature>
<dbReference type="SMART" id="SM00280">
    <property type="entry name" value="KAZAL"/>
    <property type="match status" value="9"/>
</dbReference>
<feature type="domain" description="Kazal-like" evidence="5">
    <location>
        <begin position="259"/>
        <end position="314"/>
    </location>
</feature>
<proteinExistence type="evidence at transcript level"/>
<feature type="domain" description="Kazal-like" evidence="5">
    <location>
        <begin position="67"/>
        <end position="115"/>
    </location>
</feature>
<name>B8X351_PENCE</name>
<evidence type="ECO:0000256" key="2">
    <source>
        <dbReference type="ARBA" id="ARBA00022900"/>
    </source>
</evidence>
<dbReference type="PANTHER" id="PTHR10913:SF45">
    <property type="entry name" value="FOLLISTATIN, ISOFORM A-RELATED"/>
    <property type="match status" value="1"/>
</dbReference>
<keyword evidence="4" id="KW-0732">Signal</keyword>
<organism evidence="6">
    <name type="scientific">Penaeus chinensis</name>
    <name type="common">Fleshy prawn</name>
    <name type="synonym">Fenneropenaeus chinensis</name>
    <dbReference type="NCBI Taxonomy" id="139456"/>
    <lineage>
        <taxon>Eukaryota</taxon>
        <taxon>Metazoa</taxon>
        <taxon>Ecdysozoa</taxon>
        <taxon>Arthropoda</taxon>
        <taxon>Crustacea</taxon>
        <taxon>Multicrustacea</taxon>
        <taxon>Malacostraca</taxon>
        <taxon>Eumalacostraca</taxon>
        <taxon>Eucarida</taxon>
        <taxon>Decapoda</taxon>
        <taxon>Dendrobranchiata</taxon>
        <taxon>Penaeoidea</taxon>
        <taxon>Penaeidae</taxon>
        <taxon>Penaeus</taxon>
    </lineage>
</organism>
<protein>
    <submittedName>
        <fullName evidence="6">Kazal-type serine proteinase inhibitor 1</fullName>
    </submittedName>
</protein>
<dbReference type="MEROPS" id="I01.964"/>
<dbReference type="PROSITE" id="PS51465">
    <property type="entry name" value="KAZAL_2"/>
    <property type="match status" value="9"/>
</dbReference>
<evidence type="ECO:0000259" key="5">
    <source>
        <dbReference type="PROSITE" id="PS51465"/>
    </source>
</evidence>
<feature type="chain" id="PRO_5002880135" evidence="4">
    <location>
        <begin position="17"/>
        <end position="462"/>
    </location>
</feature>
<feature type="domain" description="Kazal-like" evidence="5">
    <location>
        <begin position="221"/>
        <end position="257"/>
    </location>
</feature>
<reference evidence="6" key="1">
    <citation type="submission" date="2008-08" db="EMBL/GenBank/DDBJ databases">
        <authorList>
            <person name="Wang Z.-H."/>
            <person name="Wang J.-X."/>
            <person name="Zhao X.-F."/>
        </authorList>
    </citation>
    <scope>NUCLEOTIDE SEQUENCE</scope>
</reference>
<accession>B8X351</accession>
<feature type="domain" description="Kazal-like" evidence="5">
    <location>
        <begin position="315"/>
        <end position="366"/>
    </location>
</feature>
<evidence type="ECO:0000256" key="1">
    <source>
        <dbReference type="ARBA" id="ARBA00022690"/>
    </source>
</evidence>
<feature type="signal peptide" evidence="4">
    <location>
        <begin position="1"/>
        <end position="16"/>
    </location>
</feature>
<keyword evidence="2" id="KW-0722">Serine protease inhibitor</keyword>
<dbReference type="AlphaFoldDB" id="B8X351"/>
<keyword evidence="3" id="KW-1015">Disulfide bond</keyword>
<keyword evidence="1" id="KW-0646">Protease inhibitor</keyword>
<dbReference type="Gene3D" id="3.30.60.30">
    <property type="match status" value="9"/>
</dbReference>
<feature type="domain" description="Kazal-like" evidence="5">
    <location>
        <begin position="412"/>
        <end position="462"/>
    </location>
</feature>
<feature type="domain" description="Kazal-like" evidence="5">
    <location>
        <begin position="116"/>
        <end position="167"/>
    </location>
</feature>
<dbReference type="GO" id="GO:0005576">
    <property type="term" value="C:extracellular region"/>
    <property type="evidence" value="ECO:0007669"/>
    <property type="project" value="TreeGrafter"/>
</dbReference>
<dbReference type="CDD" id="cd00104">
    <property type="entry name" value="KAZAL_FS"/>
    <property type="match status" value="9"/>
</dbReference>
<reference evidence="6" key="2">
    <citation type="journal article" date="2009" name="Fish Shellfish Immunol.">
        <title>Characterization, kinetics, and possible function of Kazal-type proteinase inhibitors of Chinese white shrimp, Fenneropenaeus chinensis.</title>
        <authorList>
            <person name="Wang Z.H."/>
            <person name="Zhao X.F."/>
            <person name="Wang J.X."/>
        </authorList>
    </citation>
    <scope>NUCLEOTIDE SEQUENCE</scope>
</reference>
<feature type="domain" description="Kazal-like" evidence="5">
    <location>
        <begin position="367"/>
        <end position="411"/>
    </location>
</feature>
<dbReference type="Pfam" id="PF07648">
    <property type="entry name" value="Kazal_2"/>
    <property type="match status" value="9"/>
</dbReference>